<dbReference type="AlphaFoldDB" id="A0A6J6X7F4"/>
<reference evidence="5" key="1">
    <citation type="submission" date="2020-05" db="EMBL/GenBank/DDBJ databases">
        <authorList>
            <person name="Chiriac C."/>
            <person name="Salcher M."/>
            <person name="Ghai R."/>
            <person name="Kavagutti S V."/>
        </authorList>
    </citation>
    <scope>NUCLEOTIDE SEQUENCE</scope>
</reference>
<dbReference type="PRINTS" id="PR00411">
    <property type="entry name" value="PNDRDTASEI"/>
</dbReference>
<dbReference type="InterPro" id="IPR027266">
    <property type="entry name" value="TrmE/GcvT-like"/>
</dbReference>
<protein>
    <submittedName>
        <fullName evidence="5">Unannotated protein</fullName>
    </submittedName>
</protein>
<dbReference type="InterPro" id="IPR013977">
    <property type="entry name" value="GcvT_C"/>
</dbReference>
<evidence type="ECO:0000259" key="3">
    <source>
        <dbReference type="Pfam" id="PF01571"/>
    </source>
</evidence>
<dbReference type="Gene3D" id="1.10.10.1100">
    <property type="entry name" value="BFD-like [2Fe-2S]-binding domain"/>
    <property type="match status" value="1"/>
</dbReference>
<feature type="domain" description="GCVT N-terminal" evidence="3">
    <location>
        <begin position="386"/>
        <end position="642"/>
    </location>
</feature>
<organism evidence="5">
    <name type="scientific">freshwater metagenome</name>
    <dbReference type="NCBI Taxonomy" id="449393"/>
    <lineage>
        <taxon>unclassified sequences</taxon>
        <taxon>metagenomes</taxon>
        <taxon>ecological metagenomes</taxon>
    </lineage>
</organism>
<dbReference type="SUPFAM" id="SSF101790">
    <property type="entry name" value="Aminomethyltransferase beta-barrel domain"/>
    <property type="match status" value="1"/>
</dbReference>
<dbReference type="SUPFAM" id="SSF51905">
    <property type="entry name" value="FAD/NAD(P)-binding domain"/>
    <property type="match status" value="1"/>
</dbReference>
<accession>A0A6J6X7F4</accession>
<evidence type="ECO:0000313" key="5">
    <source>
        <dbReference type="EMBL" id="CAB4791226.1"/>
    </source>
</evidence>
<dbReference type="InterPro" id="IPR028896">
    <property type="entry name" value="GcvT/YgfZ/DmdA"/>
</dbReference>
<dbReference type="InterPro" id="IPR036188">
    <property type="entry name" value="FAD/NAD-bd_sf"/>
</dbReference>
<dbReference type="SUPFAM" id="SSF103025">
    <property type="entry name" value="Folate-binding domain"/>
    <property type="match status" value="1"/>
</dbReference>
<dbReference type="InterPro" id="IPR041854">
    <property type="entry name" value="BFD-like_2Fe2S-bd_dom_sf"/>
</dbReference>
<dbReference type="GO" id="GO:0016491">
    <property type="term" value="F:oxidoreductase activity"/>
    <property type="evidence" value="ECO:0007669"/>
    <property type="project" value="UniProtKB-KW"/>
</dbReference>
<dbReference type="GO" id="GO:0051536">
    <property type="term" value="F:iron-sulfur cluster binding"/>
    <property type="evidence" value="ECO:0007669"/>
    <property type="project" value="InterPro"/>
</dbReference>
<dbReference type="Pfam" id="PF13510">
    <property type="entry name" value="Fer2_4"/>
    <property type="match status" value="1"/>
</dbReference>
<gene>
    <name evidence="5" type="ORF">UFOPK2992_00452</name>
</gene>
<dbReference type="InterPro" id="IPR029043">
    <property type="entry name" value="GcvT/YgfZ_C"/>
</dbReference>
<dbReference type="PANTHER" id="PTHR43757">
    <property type="entry name" value="AMINOMETHYLTRANSFERASE"/>
    <property type="match status" value="1"/>
</dbReference>
<evidence type="ECO:0000256" key="2">
    <source>
        <dbReference type="ARBA" id="ARBA00023002"/>
    </source>
</evidence>
<keyword evidence="2" id="KW-0560">Oxidoreductase</keyword>
<feature type="domain" description="Aminomethyltransferase C-terminal" evidence="4">
    <location>
        <begin position="661"/>
        <end position="732"/>
    </location>
</feature>
<proteinExistence type="inferred from homology"/>
<comment type="similarity">
    <text evidence="1">Belongs to the GcvT family.</text>
</comment>
<sequence>MSNRRIVVDGQPVAYHDGDSVATAILRGGEHPKYGGTLCLGGDCPNCSADVDGVPYVRTCQTPATPGLVVRRHPSTGNPSFPNVVQADITKTPLGDVVGVTRSEVDVVVIGAGSSGTAAAAEARSAGHHVLVLDARDGNEVVAIYGGPTVIVRQPTGMAHIHAHQVIVATGAAELQPVCPGNNLRGIVTARAAEQLHASGVSLPDAVAVGYLPADVPCVAVAGQIVRIEGNEHGSVTAVVTVDTDGTQTTTACSTLIVGLGFAPRDLLARMSFGLPVTVVGPAAKKFPLPPCPTAGTVCPCSRVEVEDLEGVWARGFHELELVKRASLCGTGTCQGSVCGPHLQAFVAERSGSTPELFTARPASRQITLAEAAADTYTDVFRYSPLHDEHLALGAQMDRFGGWWRPWNYGDHTVEYWAVREAVSLGDVSTLGKLVVTGPDAVEFLERLYPTTVADIKPGRSRYVLLLNERGHLIDDGMICRETETRFVLTFTSGGAANAEMWLRDWAEAWAMHVHILDRTMSLAAINVTGPLAGELLQRVGLAEPPKFLQHRHTEVAGIACHVMRLSFTGEASFELHHAVDQSVELWRALMAAGRDLGIKPHGLQALFGLRLEKGHVIVGMDTELDSTPRRLDMDWAVKMDKPFFLGQSALARTATLPDHRRLFGFTMPGAAPIEGSPIWSAGNIVGHVASSFNSPLMGHAVMLGWLKHTPFPEQVQIDGRTASITDLPFYDSEGRRARA</sequence>
<dbReference type="SUPFAM" id="SSF54292">
    <property type="entry name" value="2Fe-2S ferredoxin-like"/>
    <property type="match status" value="1"/>
</dbReference>
<dbReference type="Pfam" id="PF08669">
    <property type="entry name" value="GCV_T_C"/>
    <property type="match status" value="1"/>
</dbReference>
<name>A0A6J6X7F4_9ZZZZ</name>
<dbReference type="InterPro" id="IPR042204">
    <property type="entry name" value="2Fe-2S-bd_N"/>
</dbReference>
<dbReference type="Gene3D" id="3.30.1360.120">
    <property type="entry name" value="Probable tRNA modification gtpase trme, domain 1"/>
    <property type="match status" value="1"/>
</dbReference>
<dbReference type="InterPro" id="IPR006222">
    <property type="entry name" value="GCVT_N"/>
</dbReference>
<evidence type="ECO:0000259" key="4">
    <source>
        <dbReference type="Pfam" id="PF08669"/>
    </source>
</evidence>
<dbReference type="Gene3D" id="3.50.50.60">
    <property type="entry name" value="FAD/NAD(P)-binding domain"/>
    <property type="match status" value="1"/>
</dbReference>
<dbReference type="Gene3D" id="3.10.20.440">
    <property type="entry name" value="2Fe-2S iron-sulphur cluster binding domain, sarcosine oxidase, alpha subunit, N-terminal domain"/>
    <property type="match status" value="1"/>
</dbReference>
<dbReference type="InterPro" id="IPR036010">
    <property type="entry name" value="2Fe-2S_ferredoxin-like_sf"/>
</dbReference>
<dbReference type="PANTHER" id="PTHR43757:SF2">
    <property type="entry name" value="AMINOMETHYLTRANSFERASE, MITOCHONDRIAL"/>
    <property type="match status" value="1"/>
</dbReference>
<evidence type="ECO:0000256" key="1">
    <source>
        <dbReference type="ARBA" id="ARBA00008609"/>
    </source>
</evidence>
<dbReference type="Pfam" id="PF01571">
    <property type="entry name" value="GCV_T"/>
    <property type="match status" value="1"/>
</dbReference>
<dbReference type="EMBL" id="CAFAAI010000055">
    <property type="protein sequence ID" value="CAB4791226.1"/>
    <property type="molecule type" value="Genomic_DNA"/>
</dbReference>